<keyword evidence="1" id="KW-0812">Transmembrane</keyword>
<keyword evidence="3" id="KW-1185">Reference proteome</keyword>
<evidence type="ECO:0000313" key="2">
    <source>
        <dbReference type="EMBL" id="KNZ48911.1"/>
    </source>
</evidence>
<protein>
    <submittedName>
        <fullName evidence="2">Uncharacterized protein</fullName>
    </submittedName>
</protein>
<accession>A0A0L6UK51</accession>
<feature type="transmembrane region" description="Helical" evidence="1">
    <location>
        <begin position="28"/>
        <end position="48"/>
    </location>
</feature>
<comment type="caution">
    <text evidence="2">The sequence shown here is derived from an EMBL/GenBank/DDBJ whole genome shotgun (WGS) entry which is preliminary data.</text>
</comment>
<name>A0A0L6UK51_9BASI</name>
<dbReference type="AlphaFoldDB" id="A0A0L6UK51"/>
<dbReference type="VEuPathDB" id="FungiDB:VP01_5329g1"/>
<sequence length="193" mass="21867">MFQICVCSQCVTKTTTGTNGKTIPGQWLLLYFLVWLGIICGVSQANLFQQLPPGPNFYLCSPKDIPTITKQLRLDSKLDTFAIHAASPCMNLKMHQYPVHIENQRDLLSVKKLSSLADPVLSPCSNPRHTLLGLALHSIHLPLAWYTICKNEIDFWKEKAKSTLSSDIVDIHQSRAWKSFSVRADRQLFRNEI</sequence>
<keyword evidence="1" id="KW-1133">Transmembrane helix</keyword>
<gene>
    <name evidence="2" type="ORF">VP01_5329g1</name>
</gene>
<reference evidence="2 3" key="1">
    <citation type="submission" date="2015-08" db="EMBL/GenBank/DDBJ databases">
        <title>Next Generation Sequencing and Analysis of the Genome of Puccinia sorghi L Schw, the Causal Agent of Maize Common Rust.</title>
        <authorList>
            <person name="Rochi L."/>
            <person name="Burguener G."/>
            <person name="Darino M."/>
            <person name="Turjanski A."/>
            <person name="Kreff E."/>
            <person name="Dieguez M.J."/>
            <person name="Sacco F."/>
        </authorList>
    </citation>
    <scope>NUCLEOTIDE SEQUENCE [LARGE SCALE GENOMIC DNA]</scope>
    <source>
        <strain evidence="2 3">RO10H11247</strain>
    </source>
</reference>
<proteinExistence type="predicted"/>
<organism evidence="2 3">
    <name type="scientific">Puccinia sorghi</name>
    <dbReference type="NCBI Taxonomy" id="27349"/>
    <lineage>
        <taxon>Eukaryota</taxon>
        <taxon>Fungi</taxon>
        <taxon>Dikarya</taxon>
        <taxon>Basidiomycota</taxon>
        <taxon>Pucciniomycotina</taxon>
        <taxon>Pucciniomycetes</taxon>
        <taxon>Pucciniales</taxon>
        <taxon>Pucciniaceae</taxon>
        <taxon>Puccinia</taxon>
    </lineage>
</organism>
<dbReference type="EMBL" id="LAVV01010530">
    <property type="protein sequence ID" value="KNZ48911.1"/>
    <property type="molecule type" value="Genomic_DNA"/>
</dbReference>
<evidence type="ECO:0000313" key="3">
    <source>
        <dbReference type="Proteomes" id="UP000037035"/>
    </source>
</evidence>
<evidence type="ECO:0000256" key="1">
    <source>
        <dbReference type="SAM" id="Phobius"/>
    </source>
</evidence>
<keyword evidence="1" id="KW-0472">Membrane</keyword>
<dbReference type="Proteomes" id="UP000037035">
    <property type="component" value="Unassembled WGS sequence"/>
</dbReference>